<evidence type="ECO:0000313" key="2">
    <source>
        <dbReference type="EMBL" id="BEP28263.1"/>
    </source>
</evidence>
<evidence type="ECO:0000313" key="3">
    <source>
        <dbReference type="Proteomes" id="UP001321786"/>
    </source>
</evidence>
<evidence type="ECO:0008006" key="4">
    <source>
        <dbReference type="Google" id="ProtNLM"/>
    </source>
</evidence>
<keyword evidence="1" id="KW-0732">Signal</keyword>
<evidence type="ECO:0000256" key="1">
    <source>
        <dbReference type="SAM" id="SignalP"/>
    </source>
</evidence>
<feature type="signal peptide" evidence="1">
    <location>
        <begin position="1"/>
        <end position="22"/>
    </location>
</feature>
<accession>A0AAU9EFR2</accession>
<reference evidence="2 3" key="1">
    <citation type="submission" date="2023-08" db="EMBL/GenBank/DDBJ databases">
        <title>Helicovermis profunda gen. nov., sp. nov., a novel mesophilic, fermentative bacterium within the Bacillota from a deep-sea hydrothermal vent chimney.</title>
        <authorList>
            <person name="Miyazaki U."/>
            <person name="Mizutani D."/>
            <person name="Hashimoto Y."/>
            <person name="Tame A."/>
            <person name="Sawayama S."/>
            <person name="Miyazaki J."/>
            <person name="Takai K."/>
            <person name="Nakagawa S."/>
        </authorList>
    </citation>
    <scope>NUCLEOTIDE SEQUENCE [LARGE SCALE GENOMIC DNA]</scope>
    <source>
        <strain evidence="2 3">S502</strain>
    </source>
</reference>
<proteinExistence type="predicted"/>
<sequence length="329" mass="38077">MKKSKKILISLCLILILGSLLTGCSDKTYGNYKKAVEKTDGISKSSGEFILNTKIDFNREGLSKEVADEMNMYSDFYLEQKNKSDVNKTTSDIYVKLGGLGFNVTYYDDDKRAFVKLPMVDKYIYLDDLMKMGAYSESEITSYSNNLISKESIRAIKALWNDSIKKNDVLKGNKSLINTPEGEVKAEKYTIKYSDKLLKELLLKTFEILYKDVDFKSNAKMKIANKDLSKESVMEIKKYIELINIEKFELNSYIDIDGYIVKEDMKIYFNFSGDNQYIKKFSMNFSSKLFNIEKNQNIVFPKYDENTFISRNELSKGIPSIYKNIFNKK</sequence>
<dbReference type="PROSITE" id="PS51257">
    <property type="entry name" value="PROKAR_LIPOPROTEIN"/>
    <property type="match status" value="1"/>
</dbReference>
<keyword evidence="3" id="KW-1185">Reference proteome</keyword>
<name>A0AAU9EFR2_9FIRM</name>
<organism evidence="2 3">
    <name type="scientific">Helicovermis profundi</name>
    <dbReference type="NCBI Taxonomy" id="3065157"/>
    <lineage>
        <taxon>Bacteria</taxon>
        <taxon>Bacillati</taxon>
        <taxon>Bacillota</taxon>
        <taxon>Clostridia</taxon>
        <taxon>Helicovermis</taxon>
    </lineage>
</organism>
<protein>
    <recommendedName>
        <fullName evidence="4">Lipoprotein</fullName>
    </recommendedName>
</protein>
<dbReference type="Proteomes" id="UP001321786">
    <property type="component" value="Chromosome"/>
</dbReference>
<dbReference type="AlphaFoldDB" id="A0AAU9EFR2"/>
<feature type="chain" id="PRO_5043840759" description="Lipoprotein" evidence="1">
    <location>
        <begin position="23"/>
        <end position="329"/>
    </location>
</feature>
<dbReference type="KEGG" id="hprf:HLPR_05940"/>
<dbReference type="RefSeq" id="WP_338536590.1">
    <property type="nucleotide sequence ID" value="NZ_AP028654.1"/>
</dbReference>
<dbReference type="EMBL" id="AP028654">
    <property type="protein sequence ID" value="BEP28263.1"/>
    <property type="molecule type" value="Genomic_DNA"/>
</dbReference>
<gene>
    <name evidence="2" type="ORF">HLPR_05940</name>
</gene>